<protein>
    <recommendedName>
        <fullName evidence="2">DUF3074 domain-containing protein</fullName>
    </recommendedName>
</protein>
<dbReference type="EMBL" id="KQ474076">
    <property type="protein sequence ID" value="KPV76312.1"/>
    <property type="molecule type" value="Genomic_DNA"/>
</dbReference>
<feature type="domain" description="DUF3074" evidence="2">
    <location>
        <begin position="90"/>
        <end position="283"/>
    </location>
</feature>
<dbReference type="Pfam" id="PF11274">
    <property type="entry name" value="DUF3074"/>
    <property type="match status" value="1"/>
</dbReference>
<feature type="region of interest" description="Disordered" evidence="1">
    <location>
        <begin position="167"/>
        <end position="207"/>
    </location>
</feature>
<feature type="compositionally biased region" description="Basic and acidic residues" evidence="1">
    <location>
        <begin position="178"/>
        <end position="198"/>
    </location>
</feature>
<reference evidence="3 4" key="1">
    <citation type="journal article" date="2015" name="Front. Microbiol.">
        <title>Genome sequence of the plant growth promoting endophytic yeast Rhodotorula graminis WP1.</title>
        <authorList>
            <person name="Firrincieli A."/>
            <person name="Otillar R."/>
            <person name="Salamov A."/>
            <person name="Schmutz J."/>
            <person name="Khan Z."/>
            <person name="Redman R.S."/>
            <person name="Fleck N.D."/>
            <person name="Lindquist E."/>
            <person name="Grigoriev I.V."/>
            <person name="Doty S.L."/>
        </authorList>
    </citation>
    <scope>NUCLEOTIDE SEQUENCE [LARGE SCALE GENOMIC DNA]</scope>
    <source>
        <strain evidence="3 4">WP1</strain>
    </source>
</reference>
<organism evidence="3 4">
    <name type="scientific">Rhodotorula graminis (strain WP1)</name>
    <dbReference type="NCBI Taxonomy" id="578459"/>
    <lineage>
        <taxon>Eukaryota</taxon>
        <taxon>Fungi</taxon>
        <taxon>Dikarya</taxon>
        <taxon>Basidiomycota</taxon>
        <taxon>Pucciniomycotina</taxon>
        <taxon>Microbotryomycetes</taxon>
        <taxon>Sporidiobolales</taxon>
        <taxon>Sporidiobolaceae</taxon>
        <taxon>Rhodotorula</taxon>
    </lineage>
</organism>
<dbReference type="SUPFAM" id="SSF55961">
    <property type="entry name" value="Bet v1-like"/>
    <property type="match status" value="1"/>
</dbReference>
<dbReference type="PANTHER" id="PTHR40370:SF1">
    <property type="entry name" value="DUF3074 DOMAIN-CONTAINING PROTEIN"/>
    <property type="match status" value="1"/>
</dbReference>
<name>A0A194S6U2_RHOGW</name>
<dbReference type="Proteomes" id="UP000053890">
    <property type="component" value="Unassembled WGS sequence"/>
</dbReference>
<dbReference type="OMA" id="EEGILWH"/>
<proteinExistence type="predicted"/>
<accession>A0A194S6U2</accession>
<evidence type="ECO:0000256" key="1">
    <source>
        <dbReference type="SAM" id="MobiDB-lite"/>
    </source>
</evidence>
<sequence length="348" mass="37615">MAPITLRHLTLHPTPLAEVPDPDDSSFEQELAQEGAQLLSHDAWGERKSWHGGVVDTFVLPQGSVTYDPAKGGTAGPSPTGQSGEEGILWHKRVSRFKASEHGGYDVWYDAVGQNHIEQEREYVDNLVDVVDVGKSEGKKACYLKLYKLPFGATDRSFMCHAVLVSPSSSSTQEPEQQDDKSASSNKPKPDKDAKDGGKGSGGPREFLVFSLPITTPTEPKEGKKYVRGTQATVERVRELEGGEIEWTCASLSTPGGNIPVRLSESKMSQSLADAVPTILTWMAKSHPPGASHIKSGGYTADSPASAQRPAKLRQTAQTANPGGGMGLMPAGRFTLEMFQREVPLRDY</sequence>
<feature type="region of interest" description="Disordered" evidence="1">
    <location>
        <begin position="295"/>
        <end position="327"/>
    </location>
</feature>
<dbReference type="AlphaFoldDB" id="A0A194S6U2"/>
<keyword evidence="4" id="KW-1185">Reference proteome</keyword>
<dbReference type="GeneID" id="28976740"/>
<evidence type="ECO:0000313" key="3">
    <source>
        <dbReference type="EMBL" id="KPV76312.1"/>
    </source>
</evidence>
<dbReference type="InterPro" id="IPR024500">
    <property type="entry name" value="DUF3074"/>
</dbReference>
<dbReference type="OrthoDB" id="6423603at2759"/>
<dbReference type="PANTHER" id="PTHR40370">
    <property type="entry name" value="EXPRESSED PROTEIN"/>
    <property type="match status" value="1"/>
</dbReference>
<gene>
    <name evidence="3" type="ORF">RHOBADRAFT_52337</name>
</gene>
<evidence type="ECO:0000313" key="4">
    <source>
        <dbReference type="Proteomes" id="UP000053890"/>
    </source>
</evidence>
<evidence type="ECO:0000259" key="2">
    <source>
        <dbReference type="Pfam" id="PF11274"/>
    </source>
</evidence>
<dbReference type="RefSeq" id="XP_018272361.1">
    <property type="nucleotide sequence ID" value="XM_018416292.1"/>
</dbReference>